<protein>
    <submittedName>
        <fullName evidence="4">Endogenous retrovirus group K member 18 Env polyprotein-like</fullName>
    </submittedName>
</protein>
<dbReference type="PANTHER" id="PTHR34313">
    <property type="entry name" value="ENDOGENOUS RETROVIRUS GROUP K MEMBER 113 ENV POLYPROTEIN-RELATED"/>
    <property type="match status" value="1"/>
</dbReference>
<organism evidence="3 4">
    <name type="scientific">Zalophus californianus</name>
    <name type="common">California sealion</name>
    <dbReference type="NCBI Taxonomy" id="9704"/>
    <lineage>
        <taxon>Eukaryota</taxon>
        <taxon>Metazoa</taxon>
        <taxon>Chordata</taxon>
        <taxon>Craniata</taxon>
        <taxon>Vertebrata</taxon>
        <taxon>Euteleostomi</taxon>
        <taxon>Mammalia</taxon>
        <taxon>Eutheria</taxon>
        <taxon>Laurasiatheria</taxon>
        <taxon>Carnivora</taxon>
        <taxon>Caniformia</taxon>
        <taxon>Pinnipedia</taxon>
        <taxon>Otariidae</taxon>
        <taxon>Zalophus</taxon>
    </lineage>
</organism>
<evidence type="ECO:0000313" key="3">
    <source>
        <dbReference type="Proteomes" id="UP000515165"/>
    </source>
</evidence>
<dbReference type="Proteomes" id="UP000515165">
    <property type="component" value="Chromosome X"/>
</dbReference>
<dbReference type="PANTHER" id="PTHR34313:SF3">
    <property type="entry name" value="ENDOGENOUS RETROVIRUS GROUP K MEMBER 113 ENV POLYPROTEIN-RELATED"/>
    <property type="match status" value="1"/>
</dbReference>
<keyword evidence="2" id="KW-1133">Transmembrane helix</keyword>
<keyword evidence="2" id="KW-0472">Membrane</keyword>
<feature type="transmembrane region" description="Helical" evidence="2">
    <location>
        <begin position="70"/>
        <end position="95"/>
    </location>
</feature>
<dbReference type="RefSeq" id="XP_027463350.2">
    <property type="nucleotide sequence ID" value="XM_027607549.2"/>
</dbReference>
<dbReference type="OrthoDB" id="9806412at2759"/>
<reference evidence="4" key="1">
    <citation type="submission" date="2025-08" db="UniProtKB">
        <authorList>
            <consortium name="RefSeq"/>
        </authorList>
    </citation>
    <scope>IDENTIFICATION</scope>
    <source>
        <tissue evidence="4">Blood</tissue>
    </source>
</reference>
<dbReference type="AlphaFoldDB" id="A0A6J2E3M5"/>
<keyword evidence="2" id="KW-0812">Transmembrane</keyword>
<sequence length="137" mass="15518">MRSIDCPNCRLYTCLNHTTPFNSSMDSILLLQACMGVWIPVNLTRSWEENPVEGLLSKMLSELLTRGRRFIATIVLVILGLTGITTTATIAGVTLQTSLQTHDFVKTWQEKSRNFWLTQTKLDKELQSKDTVLSKNE</sequence>
<evidence type="ECO:0000313" key="4">
    <source>
        <dbReference type="RefSeq" id="XP_027463350.2"/>
    </source>
</evidence>
<name>A0A6J2E3M5_ZALCA</name>
<evidence type="ECO:0000256" key="2">
    <source>
        <dbReference type="SAM" id="Phobius"/>
    </source>
</evidence>
<gene>
    <name evidence="4" type="primary">LOC113930321</name>
</gene>
<keyword evidence="3" id="KW-1185">Reference proteome</keyword>
<comment type="subcellular location">
    <subcellularLocation>
        <location evidence="1">Virion</location>
    </subcellularLocation>
</comment>
<dbReference type="KEGG" id="zca:113930321"/>
<evidence type="ECO:0000256" key="1">
    <source>
        <dbReference type="ARBA" id="ARBA00004328"/>
    </source>
</evidence>
<proteinExistence type="predicted"/>
<dbReference type="GeneID" id="113930321"/>
<dbReference type="InterPro" id="IPR051255">
    <property type="entry name" value="Retroviral_env_glycoprotein"/>
</dbReference>
<accession>A0A6J2E3M5</accession>